<name>A0A401IXQ0_SPHXE</name>
<dbReference type="Proteomes" id="UP000290975">
    <property type="component" value="Unassembled WGS sequence"/>
</dbReference>
<keyword evidence="3" id="KW-1185">Reference proteome</keyword>
<dbReference type="Gene3D" id="2.60.260.40">
    <property type="entry name" value="q5lls5 like domains"/>
    <property type="match status" value="1"/>
</dbReference>
<evidence type="ECO:0000313" key="3">
    <source>
        <dbReference type="Proteomes" id="UP000290975"/>
    </source>
</evidence>
<dbReference type="STRING" id="1192759.GCA_000277525_02979"/>
<evidence type="ECO:0000259" key="1">
    <source>
        <dbReference type="Pfam" id="PF10276"/>
    </source>
</evidence>
<dbReference type="AlphaFoldDB" id="A0A401IXQ0"/>
<dbReference type="InterPro" id="IPR019401">
    <property type="entry name" value="Znf_CHCC"/>
</dbReference>
<reference evidence="2 3" key="1">
    <citation type="submission" date="2014-12" db="EMBL/GenBank/DDBJ databases">
        <title>Whole genome sequencing of Sphingobium xenophagum OW59.</title>
        <authorList>
            <person name="Ohta Y."/>
            <person name="Nishi S."/>
            <person name="Hatada Y."/>
        </authorList>
    </citation>
    <scope>NUCLEOTIDE SEQUENCE [LARGE SCALE GENOMIC DNA]</scope>
    <source>
        <strain evidence="2 3">OW59</strain>
    </source>
</reference>
<organism evidence="2 3">
    <name type="scientific">Sphingobium xenophagum</name>
    <dbReference type="NCBI Taxonomy" id="121428"/>
    <lineage>
        <taxon>Bacteria</taxon>
        <taxon>Pseudomonadati</taxon>
        <taxon>Pseudomonadota</taxon>
        <taxon>Alphaproteobacteria</taxon>
        <taxon>Sphingomonadales</taxon>
        <taxon>Sphingomonadaceae</taxon>
        <taxon>Sphingobium</taxon>
    </lineage>
</organism>
<accession>A0A401IXQ0</accession>
<evidence type="ECO:0000313" key="2">
    <source>
        <dbReference type="EMBL" id="GBH29117.1"/>
    </source>
</evidence>
<comment type="caution">
    <text evidence="2">The sequence shown here is derived from an EMBL/GenBank/DDBJ whole genome shotgun (WGS) entry which is preliminary data.</text>
</comment>
<sequence>MQRSAAAARSAIMIQPPEIIRVSKSRVSCDGSGDIPAALGHPRVFLEIDEHGYVDCGYCDRRFVLIGSIADTADIGSKPDIASGASL</sequence>
<proteinExistence type="predicted"/>
<protein>
    <recommendedName>
        <fullName evidence="1">Zinc finger CHCC-type domain-containing protein</fullName>
    </recommendedName>
</protein>
<dbReference type="EMBL" id="BBQY01000001">
    <property type="protein sequence ID" value="GBH29117.1"/>
    <property type="molecule type" value="Genomic_DNA"/>
</dbReference>
<feature type="domain" description="Zinc finger CHCC-type" evidence="1">
    <location>
        <begin position="25"/>
        <end position="63"/>
    </location>
</feature>
<dbReference type="Pfam" id="PF10276">
    <property type="entry name" value="zf-CHCC"/>
    <property type="match status" value="1"/>
</dbReference>
<gene>
    <name evidence="2" type="ORF">MBESOW_P0370</name>
</gene>